<evidence type="ECO:0008006" key="4">
    <source>
        <dbReference type="Google" id="ProtNLM"/>
    </source>
</evidence>
<dbReference type="EMBL" id="BJTG01000001">
    <property type="protein sequence ID" value="GEJ55775.1"/>
    <property type="molecule type" value="Genomic_DNA"/>
</dbReference>
<keyword evidence="1" id="KW-1133">Transmembrane helix</keyword>
<keyword evidence="1" id="KW-0472">Membrane</keyword>
<proteinExistence type="predicted"/>
<evidence type="ECO:0000313" key="2">
    <source>
        <dbReference type="EMBL" id="GEJ55775.1"/>
    </source>
</evidence>
<dbReference type="RefSeq" id="WP_176062591.1">
    <property type="nucleotide sequence ID" value="NZ_BJTG01000001.1"/>
</dbReference>
<dbReference type="AlphaFoldDB" id="A0A7I9VHF7"/>
<evidence type="ECO:0000256" key="1">
    <source>
        <dbReference type="SAM" id="Phobius"/>
    </source>
</evidence>
<name>A0A7I9VHF7_9BACT</name>
<organism evidence="2 3">
    <name type="scientific">Anaeromyxobacter diazotrophicus</name>
    <dbReference type="NCBI Taxonomy" id="2590199"/>
    <lineage>
        <taxon>Bacteria</taxon>
        <taxon>Pseudomonadati</taxon>
        <taxon>Myxococcota</taxon>
        <taxon>Myxococcia</taxon>
        <taxon>Myxococcales</taxon>
        <taxon>Cystobacterineae</taxon>
        <taxon>Anaeromyxobacteraceae</taxon>
        <taxon>Anaeromyxobacter</taxon>
    </lineage>
</organism>
<evidence type="ECO:0000313" key="3">
    <source>
        <dbReference type="Proteomes" id="UP000503640"/>
    </source>
</evidence>
<dbReference type="Proteomes" id="UP000503640">
    <property type="component" value="Unassembled WGS sequence"/>
</dbReference>
<feature type="transmembrane region" description="Helical" evidence="1">
    <location>
        <begin position="51"/>
        <end position="72"/>
    </location>
</feature>
<gene>
    <name evidence="2" type="ORF">AMYX_05160</name>
</gene>
<accession>A0A7I9VHF7</accession>
<reference evidence="3" key="1">
    <citation type="journal article" date="2020" name="Appl. Environ. Microbiol.">
        <title>Diazotrophic Anaeromyxobacter Isolates from Soils.</title>
        <authorList>
            <person name="Masuda Y."/>
            <person name="Yamanaka H."/>
            <person name="Xu Z.X."/>
            <person name="Shiratori Y."/>
            <person name="Aono T."/>
            <person name="Amachi S."/>
            <person name="Senoo K."/>
            <person name="Itoh H."/>
        </authorList>
    </citation>
    <scope>NUCLEOTIDE SEQUENCE [LARGE SCALE GENOMIC DNA]</scope>
    <source>
        <strain evidence="3">R267</strain>
    </source>
</reference>
<protein>
    <recommendedName>
        <fullName evidence="4">Anti-sigma factor</fullName>
    </recommendedName>
</protein>
<keyword evidence="3" id="KW-1185">Reference proteome</keyword>
<keyword evidence="1" id="KW-0812">Transmembrane</keyword>
<sequence length="225" mass="23409">MTRPPRSADPAERILDELLLRAPRHPAPPALRARLRLLVGPAARPAPRPRAWAALAPALAAGLVLVAGGLLVGRAGREGGEAGALVAEAVNDHLRVLARQQPPDIASGGPHQVKPWFEGRLDFAPDVPSPPGDDVRLKGGSVGYVFDRKAAVLEYAARGHAATLLVFRAGGRPWPEARAASRVGFQIVLWRSGDLGHALVSDLPAPELAEVAAALGAGAAPRGAH</sequence>
<comment type="caution">
    <text evidence="2">The sequence shown here is derived from an EMBL/GenBank/DDBJ whole genome shotgun (WGS) entry which is preliminary data.</text>
</comment>